<dbReference type="EMBL" id="CP093547">
    <property type="protein sequence ID" value="UNP27543.1"/>
    <property type="molecule type" value="Genomic_DNA"/>
</dbReference>
<gene>
    <name evidence="2" type="ORF">MOV92_13500</name>
</gene>
<dbReference type="Proteomes" id="UP000829194">
    <property type="component" value="Chromosome"/>
</dbReference>
<protein>
    <submittedName>
        <fullName evidence="2">GNAT family N-acetyltransferase</fullName>
    </submittedName>
</protein>
<evidence type="ECO:0000313" key="2">
    <source>
        <dbReference type="EMBL" id="UNP27543.1"/>
    </source>
</evidence>
<dbReference type="SUPFAM" id="SSF55729">
    <property type="entry name" value="Acyl-CoA N-acyltransferases (Nat)"/>
    <property type="match status" value="1"/>
</dbReference>
<keyword evidence="3" id="KW-1185">Reference proteome</keyword>
<proteinExistence type="predicted"/>
<dbReference type="PROSITE" id="PS51186">
    <property type="entry name" value="GNAT"/>
    <property type="match status" value="1"/>
</dbReference>
<organism evidence="2 3">
    <name type="scientific">Lysobacter gummosus</name>
    <dbReference type="NCBI Taxonomy" id="262324"/>
    <lineage>
        <taxon>Bacteria</taxon>
        <taxon>Pseudomonadati</taxon>
        <taxon>Pseudomonadota</taxon>
        <taxon>Gammaproteobacteria</taxon>
        <taxon>Lysobacterales</taxon>
        <taxon>Lysobacteraceae</taxon>
        <taxon>Lysobacter</taxon>
    </lineage>
</organism>
<name>A0ABY3X4N7_9GAMM</name>
<accession>A0ABY3X4N7</accession>
<feature type="domain" description="N-acetyltransferase" evidence="1">
    <location>
        <begin position="9"/>
        <end position="176"/>
    </location>
</feature>
<dbReference type="InterPro" id="IPR000182">
    <property type="entry name" value="GNAT_dom"/>
</dbReference>
<evidence type="ECO:0000259" key="1">
    <source>
        <dbReference type="PROSITE" id="PS51186"/>
    </source>
</evidence>
<dbReference type="PANTHER" id="PTHR43072:SF8">
    <property type="entry name" value="ACYLTRANSFERASE FABY-RELATED"/>
    <property type="match status" value="1"/>
</dbReference>
<dbReference type="CDD" id="cd04301">
    <property type="entry name" value="NAT_SF"/>
    <property type="match status" value="1"/>
</dbReference>
<dbReference type="PANTHER" id="PTHR43072">
    <property type="entry name" value="N-ACETYLTRANSFERASE"/>
    <property type="match status" value="1"/>
</dbReference>
<dbReference type="InterPro" id="IPR016181">
    <property type="entry name" value="Acyl_CoA_acyltransferase"/>
</dbReference>
<dbReference type="Gene3D" id="3.40.630.30">
    <property type="match status" value="1"/>
</dbReference>
<sequence length="193" mass="21096">MSAAPHPELRLRPAVEADLAAIAALYAREVREGVATYEYDVPNDAEMRRRWRAIVEAGYPYLVAEFVDAGAATFAGYAYATSYRTRIGYRWTVENSVYVEPACHGRGVGRALMRQLIQDCTALGFRQMVAVIGDGSNAASVSLHERLGFQLAGVFPGIGRKHGRWLDTVQMVLALGDGKVGEPDENVPGLPLR</sequence>
<reference evidence="2 3" key="1">
    <citation type="submission" date="2022-03" db="EMBL/GenBank/DDBJ databases">
        <title>Complete genome sequence of Lysobacter capsici VKM B-2533 and Lysobacter gummosus 10.1.1, promising sources of lytic agents.</title>
        <authorList>
            <person name="Tarlachkov S.V."/>
            <person name="Kudryakova I.V."/>
            <person name="Afoshin A.S."/>
            <person name="Leontyevskaya E.A."/>
            <person name="Leontyevskaya N.V."/>
        </authorList>
    </citation>
    <scope>NUCLEOTIDE SEQUENCE [LARGE SCALE GENOMIC DNA]</scope>
    <source>
        <strain evidence="2 3">10.1.1</strain>
    </source>
</reference>
<dbReference type="RefSeq" id="WP_237049758.1">
    <property type="nucleotide sequence ID" value="NZ_CP011131.1"/>
</dbReference>
<evidence type="ECO:0000313" key="3">
    <source>
        <dbReference type="Proteomes" id="UP000829194"/>
    </source>
</evidence>
<dbReference type="Pfam" id="PF13420">
    <property type="entry name" value="Acetyltransf_4"/>
    <property type="match status" value="1"/>
</dbReference>